<evidence type="ECO:0000256" key="1">
    <source>
        <dbReference type="SAM" id="MobiDB-lite"/>
    </source>
</evidence>
<feature type="compositionally biased region" description="Polar residues" evidence="1">
    <location>
        <begin position="7"/>
        <end position="16"/>
    </location>
</feature>
<feature type="region of interest" description="Disordered" evidence="1">
    <location>
        <begin position="1"/>
        <end position="68"/>
    </location>
</feature>
<evidence type="ECO:0000313" key="4">
    <source>
        <dbReference type="Proteomes" id="UP001219568"/>
    </source>
</evidence>
<dbReference type="InterPro" id="IPR007557">
    <property type="entry name" value="PSP1_C"/>
</dbReference>
<dbReference type="Pfam" id="PF04468">
    <property type="entry name" value="PSP1"/>
    <property type="match status" value="1"/>
</dbReference>
<dbReference type="GO" id="GO:0005737">
    <property type="term" value="C:cytoplasm"/>
    <property type="evidence" value="ECO:0007669"/>
    <property type="project" value="TreeGrafter"/>
</dbReference>
<reference evidence="3" key="2">
    <citation type="submission" date="2023-01" db="EMBL/GenBank/DDBJ databases">
        <authorList>
            <person name="Petersen C."/>
        </authorList>
    </citation>
    <scope>NUCLEOTIDE SEQUENCE</scope>
    <source>
        <strain evidence="3">IBT 15450</strain>
    </source>
</reference>
<dbReference type="InterPro" id="IPR047767">
    <property type="entry name" value="PSP1-like"/>
</dbReference>
<organism evidence="3 4">
    <name type="scientific">Penicillium canescens</name>
    <dbReference type="NCBI Taxonomy" id="5083"/>
    <lineage>
        <taxon>Eukaryota</taxon>
        <taxon>Fungi</taxon>
        <taxon>Dikarya</taxon>
        <taxon>Ascomycota</taxon>
        <taxon>Pezizomycotina</taxon>
        <taxon>Eurotiomycetes</taxon>
        <taxon>Eurotiomycetidae</taxon>
        <taxon>Eurotiales</taxon>
        <taxon>Aspergillaceae</taxon>
        <taxon>Penicillium</taxon>
    </lineage>
</organism>
<sequence length="719" mass="79967">MAAPYGEQTSVTQSRIPSAPSAKAEKNHLSGRRSTSDPEALTSSDDGRDHAPPTQRITTPATKPERRASWLNDVSLAAEQKHSLLRGPVTSGVSSSTSSDQVPWTANTSVSRRPSNWSQSWRSSFPWGTDICNTEHGEETPPHLSEIMASQTMANLSPASGLLGDEMLNPITHTIPTESDVPGSVPLHLTPKTRRSQSSSVGPLSAFELHARRPSVLRVLRHDSASCSRNWVEDHGEESLNNSGGDLNRPADQARTIKQLARENALLRQEVTDQIFSLLRIRGSIPKEDLVVDDLGEFHDVQEYSNLGSNSKRPISEHSPDLGQQFSSFTPNRPYTFADMPMRRISISSIDSHASATTLSGLRDRNEGYGNTNNFSDLSVLPQTFYPCGQTSSDECPSDIPPSPSRYAISGADDRQPQLLSEARKNQLLYLVTFKCHRADIFYVQKDSDINVKAGDLVIVEADRGTDLGTVQHANVTIQKARDLKQRYAQEHYKRLMFLHQRQHEGPNLANTGMHIINGMDGVGTHAHGVQKTGANIKPKLIKRLAQYHEIEPLRNKAGNEVNAKRVCQHKVAEHRLNIQVLDAELQMDGKKLTFYYFADSYINFNSLVAELFKIYKTRIWMSAINPAALMMPPTAALQGPSRLSNPLYREDERYTDCRHLCGDSTYDGVRDAANTQPESTLFTAYNDPYEPLAQPSRRVAAANESFFHSLRSPITPWR</sequence>
<protein>
    <recommendedName>
        <fullName evidence="2">PSP1 C-terminal domain-containing protein</fullName>
    </recommendedName>
</protein>
<feature type="compositionally biased region" description="Polar residues" evidence="1">
    <location>
        <begin position="100"/>
        <end position="119"/>
    </location>
</feature>
<proteinExistence type="predicted"/>
<dbReference type="PANTHER" id="PTHR43830:SF3">
    <property type="entry name" value="PROTEIN PSP1"/>
    <property type="match status" value="1"/>
</dbReference>
<feature type="region of interest" description="Disordered" evidence="1">
    <location>
        <begin position="87"/>
        <end position="119"/>
    </location>
</feature>
<comment type="caution">
    <text evidence="3">The sequence shown here is derived from an EMBL/GenBank/DDBJ whole genome shotgun (WGS) entry which is preliminary data.</text>
</comment>
<dbReference type="PANTHER" id="PTHR43830">
    <property type="entry name" value="PROTEIN PSP1"/>
    <property type="match status" value="1"/>
</dbReference>
<dbReference type="Proteomes" id="UP001219568">
    <property type="component" value="Unassembled WGS sequence"/>
</dbReference>
<feature type="domain" description="PSP1 C-terminal" evidence="2">
    <location>
        <begin position="540"/>
        <end position="625"/>
    </location>
</feature>
<dbReference type="EMBL" id="JAQJZL010000005">
    <property type="protein sequence ID" value="KAJ6041540.1"/>
    <property type="molecule type" value="Genomic_DNA"/>
</dbReference>
<keyword evidence="4" id="KW-1185">Reference proteome</keyword>
<reference evidence="3" key="1">
    <citation type="journal article" date="2023" name="IMA Fungus">
        <title>Comparative genomic study of the Penicillium genus elucidates a diverse pangenome and 15 lateral gene transfer events.</title>
        <authorList>
            <person name="Petersen C."/>
            <person name="Sorensen T."/>
            <person name="Nielsen M.R."/>
            <person name="Sondergaard T.E."/>
            <person name="Sorensen J.L."/>
            <person name="Fitzpatrick D.A."/>
            <person name="Frisvad J.C."/>
            <person name="Nielsen K.L."/>
        </authorList>
    </citation>
    <scope>NUCLEOTIDE SEQUENCE</scope>
    <source>
        <strain evidence="3">IBT 15450</strain>
    </source>
</reference>
<gene>
    <name evidence="3" type="ORF">N7460_006930</name>
</gene>
<accession>A0AAD6IBQ2</accession>
<evidence type="ECO:0000259" key="2">
    <source>
        <dbReference type="PROSITE" id="PS51411"/>
    </source>
</evidence>
<dbReference type="AlphaFoldDB" id="A0AAD6IBQ2"/>
<feature type="region of interest" description="Disordered" evidence="1">
    <location>
        <begin position="309"/>
        <end position="329"/>
    </location>
</feature>
<evidence type="ECO:0000313" key="3">
    <source>
        <dbReference type="EMBL" id="KAJ6041540.1"/>
    </source>
</evidence>
<feature type="compositionally biased region" description="Low complexity" evidence="1">
    <location>
        <begin position="89"/>
        <end position="99"/>
    </location>
</feature>
<dbReference type="PROSITE" id="PS51411">
    <property type="entry name" value="PSP1_C"/>
    <property type="match status" value="1"/>
</dbReference>
<name>A0AAD6IBQ2_PENCN</name>